<dbReference type="Gene3D" id="3.40.50.2300">
    <property type="match status" value="2"/>
</dbReference>
<name>A0AAU7T6L2_9ACTN</name>
<organism evidence="7">
    <name type="scientific">Kribbella sp. HUAS MG21</name>
    <dbReference type="NCBI Taxonomy" id="3160966"/>
    <lineage>
        <taxon>Bacteria</taxon>
        <taxon>Bacillati</taxon>
        <taxon>Actinomycetota</taxon>
        <taxon>Actinomycetes</taxon>
        <taxon>Propionibacteriales</taxon>
        <taxon>Kribbellaceae</taxon>
        <taxon>Kribbella</taxon>
    </lineage>
</organism>
<dbReference type="PROSITE" id="PS51257">
    <property type="entry name" value="PROKAR_LIPOPROTEIN"/>
    <property type="match status" value="1"/>
</dbReference>
<evidence type="ECO:0000256" key="4">
    <source>
        <dbReference type="SAM" id="MobiDB-lite"/>
    </source>
</evidence>
<feature type="region of interest" description="Disordered" evidence="4">
    <location>
        <begin position="25"/>
        <end position="50"/>
    </location>
</feature>
<dbReference type="InterPro" id="IPR028082">
    <property type="entry name" value="Peripla_BP_I"/>
</dbReference>
<dbReference type="PANTHER" id="PTHR46847:SF1">
    <property type="entry name" value="D-ALLOSE-BINDING PERIPLASMIC PROTEIN-RELATED"/>
    <property type="match status" value="1"/>
</dbReference>
<feature type="domain" description="Periplasmic binding protein" evidence="6">
    <location>
        <begin position="55"/>
        <end position="311"/>
    </location>
</feature>
<keyword evidence="3 5" id="KW-0732">Signal</keyword>
<dbReference type="AlphaFoldDB" id="A0AAU7T6L2"/>
<comment type="subcellular location">
    <subcellularLocation>
        <location evidence="1">Cell envelope</location>
    </subcellularLocation>
</comment>
<evidence type="ECO:0000313" key="7">
    <source>
        <dbReference type="EMBL" id="XBV22486.1"/>
    </source>
</evidence>
<evidence type="ECO:0000256" key="1">
    <source>
        <dbReference type="ARBA" id="ARBA00004196"/>
    </source>
</evidence>
<accession>A0AAU7T6L2</accession>
<dbReference type="GO" id="GO:0030246">
    <property type="term" value="F:carbohydrate binding"/>
    <property type="evidence" value="ECO:0007669"/>
    <property type="project" value="UniProtKB-ARBA"/>
</dbReference>
<dbReference type="GO" id="GO:0030313">
    <property type="term" value="C:cell envelope"/>
    <property type="evidence" value="ECO:0007669"/>
    <property type="project" value="UniProtKB-SubCell"/>
</dbReference>
<proteinExistence type="inferred from homology"/>
<reference evidence="7" key="1">
    <citation type="submission" date="2024-06" db="EMBL/GenBank/DDBJ databases">
        <title>Kribbella sp. strain HUAS MG21 genome sequences.</title>
        <authorList>
            <person name="Mo P."/>
        </authorList>
    </citation>
    <scope>NUCLEOTIDE SEQUENCE</scope>
    <source>
        <strain evidence="7">HUAS MG21</strain>
    </source>
</reference>
<feature type="chain" id="PRO_5043896655" evidence="5">
    <location>
        <begin position="21"/>
        <end position="347"/>
    </location>
</feature>
<feature type="signal peptide" evidence="5">
    <location>
        <begin position="1"/>
        <end position="20"/>
    </location>
</feature>
<sequence length="347" mass="36453">MSRRSARTLVLAGLSVVALAACTSNTPKAEEEKSGSAPAGPAAVKNDEPGQKVKIGFSAPAADHGWMGAITKATQAEAKKYSDVELIVAEGTNDVNLQISQVETFINQKVDAIVLLPFDGAALTPVATKAMEAGITVVNVDREFDSPFAARTTILGDNHGMGVSAGTYVCQQLKDKKDAVVAEIAGIDSLPLTQDRSRGFKEALADCGLKVSNRVAAEFTVESGEKAAANLLQAAPKIDAIWNHDDDQGVGVMAAIKNSGRKEFFVVGGAGSANVMRDIKSGNSLLKATVIYPSTQGADGVRLARLLVQKKALGDLVEVEVPRTVQLYAPVVTKDNVDQYLPTAFES</sequence>
<dbReference type="SUPFAM" id="SSF53822">
    <property type="entry name" value="Periplasmic binding protein-like I"/>
    <property type="match status" value="1"/>
</dbReference>
<evidence type="ECO:0000256" key="5">
    <source>
        <dbReference type="SAM" id="SignalP"/>
    </source>
</evidence>
<dbReference type="InterPro" id="IPR025997">
    <property type="entry name" value="SBP_2_dom"/>
</dbReference>
<dbReference type="Pfam" id="PF13407">
    <property type="entry name" value="Peripla_BP_4"/>
    <property type="match status" value="1"/>
</dbReference>
<dbReference type="EMBL" id="CP158165">
    <property type="protein sequence ID" value="XBV22486.1"/>
    <property type="molecule type" value="Genomic_DNA"/>
</dbReference>
<evidence type="ECO:0000259" key="6">
    <source>
        <dbReference type="Pfam" id="PF13407"/>
    </source>
</evidence>
<evidence type="ECO:0000256" key="3">
    <source>
        <dbReference type="ARBA" id="ARBA00022729"/>
    </source>
</evidence>
<dbReference type="PANTHER" id="PTHR46847">
    <property type="entry name" value="D-ALLOSE-BINDING PERIPLASMIC PROTEIN-RELATED"/>
    <property type="match status" value="1"/>
</dbReference>
<dbReference type="RefSeq" id="WP_350275325.1">
    <property type="nucleotide sequence ID" value="NZ_CP158165.1"/>
</dbReference>
<gene>
    <name evidence="7" type="ORF">ABN611_28475</name>
</gene>
<protein>
    <submittedName>
        <fullName evidence="7">Substrate-binding domain-containing protein</fullName>
    </submittedName>
</protein>
<evidence type="ECO:0000256" key="2">
    <source>
        <dbReference type="ARBA" id="ARBA00007639"/>
    </source>
</evidence>
<comment type="similarity">
    <text evidence="2">Belongs to the bacterial solute-binding protein 2 family.</text>
</comment>